<dbReference type="AlphaFoldDB" id="A0A7C9MWU1"/>
<sequence length="230" mass="26304">MEIIKNEAEDGKVFVNKLAAAERQLSAAIRMYFMEEDPLAIHTVASAAMNLYADLLKRRGKDPAIFGIVYGLLRAARDYIDGNLAKEDVEKWGDGAFEALEPFIEMLRNDPELNVDEIRVSGPPAYVQEFWREKRKSYNFLKHADRDHAKLLDQAHLNNEDLIFQAIGCAAHLNCEMTHEKEMFFAAMVVLGKLKKPDWDSELISAMTAHPPDEMMRRARKVLCYSRVDD</sequence>
<dbReference type="RefSeq" id="WP_160763742.1">
    <property type="nucleotide sequence ID" value="NZ_WUPT01000001.1"/>
</dbReference>
<reference evidence="1 2" key="1">
    <citation type="submission" date="2019-12" db="EMBL/GenBank/DDBJ databases">
        <authorList>
            <person name="Lee S.D."/>
        </authorList>
    </citation>
    <scope>NUCLEOTIDE SEQUENCE [LARGE SCALE GENOMIC DNA]</scope>
    <source>
        <strain evidence="1 2">GH1-50</strain>
    </source>
</reference>
<comment type="caution">
    <text evidence="1">The sequence shown here is derived from an EMBL/GenBank/DDBJ whole genome shotgun (WGS) entry which is preliminary data.</text>
</comment>
<accession>A0A7C9MWU1</accession>
<evidence type="ECO:0000313" key="1">
    <source>
        <dbReference type="EMBL" id="MXQ07894.1"/>
    </source>
</evidence>
<organism evidence="1 2">
    <name type="scientific">Kangsaoukella pontilimi</name>
    <dbReference type="NCBI Taxonomy" id="2691042"/>
    <lineage>
        <taxon>Bacteria</taxon>
        <taxon>Pseudomonadati</taxon>
        <taxon>Pseudomonadota</taxon>
        <taxon>Alphaproteobacteria</taxon>
        <taxon>Rhodobacterales</taxon>
        <taxon>Paracoccaceae</taxon>
        <taxon>Kangsaoukella</taxon>
    </lineage>
</organism>
<dbReference type="EMBL" id="WUPT01000001">
    <property type="protein sequence ID" value="MXQ07894.1"/>
    <property type="molecule type" value="Genomic_DNA"/>
</dbReference>
<evidence type="ECO:0000313" key="2">
    <source>
        <dbReference type="Proteomes" id="UP000480350"/>
    </source>
</evidence>
<name>A0A7C9MWU1_9RHOB</name>
<dbReference type="Proteomes" id="UP000480350">
    <property type="component" value="Unassembled WGS sequence"/>
</dbReference>
<gene>
    <name evidence="1" type="ORF">GQ651_08550</name>
</gene>
<keyword evidence="2" id="KW-1185">Reference proteome</keyword>
<reference evidence="1 2" key="2">
    <citation type="submission" date="2020-03" db="EMBL/GenBank/DDBJ databases">
        <title>Kangsaoukella pontilimi gen. nov., sp. nov., a new member of the family Rhodobacteraceae isolated from a tidal mudflat.</title>
        <authorList>
            <person name="Kim I.S."/>
        </authorList>
    </citation>
    <scope>NUCLEOTIDE SEQUENCE [LARGE SCALE GENOMIC DNA]</scope>
    <source>
        <strain evidence="1 2">GH1-50</strain>
    </source>
</reference>
<proteinExistence type="predicted"/>
<protein>
    <submittedName>
        <fullName evidence="1">Uncharacterized protein</fullName>
    </submittedName>
</protein>